<comment type="caution">
    <text evidence="16">The sequence shown here is derived from an EMBL/GenBank/DDBJ whole genome shotgun (WGS) entry which is preliminary data.</text>
</comment>
<evidence type="ECO:0000256" key="3">
    <source>
        <dbReference type="ARBA" id="ARBA00022606"/>
    </source>
</evidence>
<dbReference type="Pfam" id="PF13853">
    <property type="entry name" value="7tm_4"/>
    <property type="match status" value="2"/>
</dbReference>
<dbReference type="EMBL" id="JBBHLL010000516">
    <property type="protein sequence ID" value="KAK7801190.1"/>
    <property type="molecule type" value="Genomic_DNA"/>
</dbReference>
<feature type="transmembrane region" description="Helical" evidence="14">
    <location>
        <begin position="254"/>
        <end position="272"/>
    </location>
</feature>
<feature type="transmembrane region" description="Helical" evidence="14">
    <location>
        <begin position="545"/>
        <end position="567"/>
    </location>
</feature>
<organism evidence="16 17">
    <name type="scientific">Myodes glareolus</name>
    <name type="common">Bank vole</name>
    <name type="synonym">Clethrionomys glareolus</name>
    <dbReference type="NCBI Taxonomy" id="447135"/>
    <lineage>
        <taxon>Eukaryota</taxon>
        <taxon>Metazoa</taxon>
        <taxon>Chordata</taxon>
        <taxon>Craniata</taxon>
        <taxon>Vertebrata</taxon>
        <taxon>Euteleostomi</taxon>
        <taxon>Mammalia</taxon>
        <taxon>Eutheria</taxon>
        <taxon>Euarchontoglires</taxon>
        <taxon>Glires</taxon>
        <taxon>Rodentia</taxon>
        <taxon>Myomorpha</taxon>
        <taxon>Muroidea</taxon>
        <taxon>Cricetidae</taxon>
        <taxon>Arvicolinae</taxon>
        <taxon>Myodes</taxon>
    </lineage>
</organism>
<keyword evidence="10 13" id="KW-0675">Receptor</keyword>
<feature type="transmembrane region" description="Helical" evidence="14">
    <location>
        <begin position="508"/>
        <end position="533"/>
    </location>
</feature>
<feature type="transmembrane region" description="Helical" evidence="14">
    <location>
        <begin position="121"/>
        <end position="144"/>
    </location>
</feature>
<keyword evidence="12 13" id="KW-0807">Transducer</keyword>
<comment type="subcellular location">
    <subcellularLocation>
        <location evidence="1">Cell membrane</location>
        <topology evidence="1">Multi-pass membrane protein</topology>
    </subcellularLocation>
</comment>
<feature type="transmembrane region" description="Helical" evidence="14">
    <location>
        <begin position="6"/>
        <end position="30"/>
    </location>
</feature>
<evidence type="ECO:0000259" key="15">
    <source>
        <dbReference type="PROSITE" id="PS50262"/>
    </source>
</evidence>
<feature type="non-terminal residue" evidence="16">
    <location>
        <position position="614"/>
    </location>
</feature>
<reference evidence="16 17" key="1">
    <citation type="journal article" date="2023" name="bioRxiv">
        <title>Conserved and derived expression patterns and positive selection on dental genes reveal complex evolutionary context of ever-growing rodent molars.</title>
        <authorList>
            <person name="Calamari Z.T."/>
            <person name="Song A."/>
            <person name="Cohen E."/>
            <person name="Akter M."/>
            <person name="Roy R.D."/>
            <person name="Hallikas O."/>
            <person name="Christensen M.M."/>
            <person name="Li P."/>
            <person name="Marangoni P."/>
            <person name="Jernvall J."/>
            <person name="Klein O.D."/>
        </authorList>
    </citation>
    <scope>NUCLEOTIDE SEQUENCE [LARGE SCALE GENOMIC DNA]</scope>
    <source>
        <strain evidence="16">V071</strain>
    </source>
</reference>
<sequence>LQTGGLLYFFPLLFIYIFIMAGNLMIFFAVRLDTRLHNPMYNFISIFSFLEMWYSTATIPKMLSNLISEDKTISFVGCLLQMYFFHSLGNTEGTLLTVMAIDRYVAICNPLRYPNIMTPRLCAQLTAGSCIFGFLILLPEIVWISTLPFCGPNQIHQIFCDFTPLLKLACTDASVILVQDVIHALAILITSLIISLSYVRIIVVILSIPSTEGRKKAFSTCAAHIAVFLLFFGSVALMYLRFSATYTPFWDNTIALTFSVFAPFFNPIIYSLRNKDMKDAIKKLFCLQKVNNESGIVDTCTSYLEMEFSNWTTAQEFIFSAFPCSWADSVFCFIPLLFIYAFIIVGNLVIITVVQRNTHLHTPMYFFISALSFLEIWYTTATIPKMLSSLLSERRSITLNGCVLQMYFFHSTGISEVCLLTAMAFDRYLAICSPLHYPTIMTPRLCAQLTLGCCVCGFLTPLPEIAWIATLPFCGSNRLEHIFCDFLPVLRLACTDTHTIVMIQVVDIIHAVEIITAVMLIVMSYVGIVAVILRIRSAEGRRKAFSTCVSHLTVFLLFFGSVALMYLRFSATYSLFWDTAIALAFAVLSPFFNPIIYSLRNKEIKEAIKKHIGQ</sequence>
<dbReference type="InterPro" id="IPR000725">
    <property type="entry name" value="Olfact_rcpt"/>
</dbReference>
<feature type="transmembrane region" description="Helical" evidence="14">
    <location>
        <begin position="218"/>
        <end position="242"/>
    </location>
</feature>
<dbReference type="PROSITE" id="PS00237">
    <property type="entry name" value="G_PROTEIN_RECEP_F1_1"/>
    <property type="match status" value="2"/>
</dbReference>
<protein>
    <recommendedName>
        <fullName evidence="15">G-protein coupled receptors family 1 profile domain-containing protein</fullName>
    </recommendedName>
</protein>
<feature type="transmembrane region" description="Helical" evidence="14">
    <location>
        <begin position="330"/>
        <end position="352"/>
    </location>
</feature>
<dbReference type="AlphaFoldDB" id="A0AAW0HER8"/>
<dbReference type="Proteomes" id="UP001488838">
    <property type="component" value="Unassembled WGS sequence"/>
</dbReference>
<dbReference type="PANTHER" id="PTHR24242">
    <property type="entry name" value="G-PROTEIN COUPLED RECEPTOR"/>
    <property type="match status" value="1"/>
</dbReference>
<keyword evidence="5" id="KW-0552">Olfaction</keyword>
<dbReference type="PANTHER" id="PTHR24242:SF379">
    <property type="entry name" value="OLFACTORY RECEPTOR"/>
    <property type="match status" value="1"/>
</dbReference>
<evidence type="ECO:0000256" key="11">
    <source>
        <dbReference type="ARBA" id="ARBA00023180"/>
    </source>
</evidence>
<evidence type="ECO:0000256" key="1">
    <source>
        <dbReference type="ARBA" id="ARBA00004651"/>
    </source>
</evidence>
<keyword evidence="11" id="KW-0325">Glycoprotein</keyword>
<evidence type="ECO:0000256" key="9">
    <source>
        <dbReference type="ARBA" id="ARBA00023157"/>
    </source>
</evidence>
<dbReference type="SUPFAM" id="SSF81321">
    <property type="entry name" value="Family A G protein-coupled receptor-like"/>
    <property type="match status" value="2"/>
</dbReference>
<proteinExistence type="inferred from homology"/>
<evidence type="ECO:0000313" key="17">
    <source>
        <dbReference type="Proteomes" id="UP001488838"/>
    </source>
</evidence>
<dbReference type="FunFam" id="1.20.1070.10:FF:000001">
    <property type="entry name" value="Olfactory receptor"/>
    <property type="match status" value="2"/>
</dbReference>
<dbReference type="GO" id="GO:0005886">
    <property type="term" value="C:plasma membrane"/>
    <property type="evidence" value="ECO:0007669"/>
    <property type="project" value="UniProtKB-SubCell"/>
</dbReference>
<evidence type="ECO:0000256" key="8">
    <source>
        <dbReference type="ARBA" id="ARBA00023136"/>
    </source>
</evidence>
<keyword evidence="4 13" id="KW-0812">Transmembrane</keyword>
<comment type="similarity">
    <text evidence="13">Belongs to the G-protein coupled receptor 1 family.</text>
</comment>
<dbReference type="InterPro" id="IPR000276">
    <property type="entry name" value="GPCR_Rhodpsn"/>
</dbReference>
<evidence type="ECO:0000256" key="7">
    <source>
        <dbReference type="ARBA" id="ARBA00023040"/>
    </source>
</evidence>
<evidence type="ECO:0000313" key="16">
    <source>
        <dbReference type="EMBL" id="KAK7801190.1"/>
    </source>
</evidence>
<feature type="domain" description="G-protein coupled receptors family 1 profile" evidence="15">
    <location>
        <begin position="22"/>
        <end position="270"/>
    </location>
</feature>
<feature type="transmembrane region" description="Helical" evidence="14">
    <location>
        <begin position="579"/>
        <end position="599"/>
    </location>
</feature>
<dbReference type="GO" id="GO:0004984">
    <property type="term" value="F:olfactory receptor activity"/>
    <property type="evidence" value="ECO:0007669"/>
    <property type="project" value="InterPro"/>
</dbReference>
<dbReference type="InterPro" id="IPR017452">
    <property type="entry name" value="GPCR_Rhodpsn_7TM"/>
</dbReference>
<keyword evidence="7 13" id="KW-0297">G-protein coupled receptor</keyword>
<feature type="transmembrane region" description="Helical" evidence="14">
    <location>
        <begin position="181"/>
        <end position="206"/>
    </location>
</feature>
<name>A0AAW0HER8_MYOGA</name>
<dbReference type="SMART" id="SM01381">
    <property type="entry name" value="7TM_GPCR_Srsx"/>
    <property type="match status" value="1"/>
</dbReference>
<evidence type="ECO:0000256" key="2">
    <source>
        <dbReference type="ARBA" id="ARBA00022475"/>
    </source>
</evidence>
<dbReference type="PRINTS" id="PR00237">
    <property type="entry name" value="GPCRRHODOPSN"/>
</dbReference>
<evidence type="ECO:0000256" key="12">
    <source>
        <dbReference type="ARBA" id="ARBA00023224"/>
    </source>
</evidence>
<feature type="domain" description="G-protein coupled receptors family 1 profile" evidence="15">
    <location>
        <begin position="346"/>
        <end position="597"/>
    </location>
</feature>
<dbReference type="InterPro" id="IPR050939">
    <property type="entry name" value="Olfactory_GPCR1"/>
</dbReference>
<dbReference type="PRINTS" id="PR00245">
    <property type="entry name" value="OLFACTORYR"/>
</dbReference>
<dbReference type="GO" id="GO:0004930">
    <property type="term" value="F:G protein-coupled receptor activity"/>
    <property type="evidence" value="ECO:0007669"/>
    <property type="project" value="UniProtKB-KW"/>
</dbReference>
<keyword evidence="9" id="KW-1015">Disulfide bond</keyword>
<gene>
    <name evidence="16" type="ORF">U0070_021135</name>
</gene>
<evidence type="ECO:0000256" key="14">
    <source>
        <dbReference type="SAM" id="Phobius"/>
    </source>
</evidence>
<evidence type="ECO:0000256" key="13">
    <source>
        <dbReference type="RuleBase" id="RU000688"/>
    </source>
</evidence>
<dbReference type="PROSITE" id="PS50262">
    <property type="entry name" value="G_PROTEIN_RECEP_F1_2"/>
    <property type="match status" value="2"/>
</dbReference>
<keyword evidence="8 14" id="KW-0472">Membrane</keyword>
<feature type="transmembrane region" description="Helical" evidence="14">
    <location>
        <begin position="364"/>
        <end position="383"/>
    </location>
</feature>
<evidence type="ECO:0000256" key="4">
    <source>
        <dbReference type="ARBA" id="ARBA00022692"/>
    </source>
</evidence>
<keyword evidence="3" id="KW-0716">Sensory transduction</keyword>
<dbReference type="Gene3D" id="1.20.1070.10">
    <property type="entry name" value="Rhodopsin 7-helix transmembrane proteins"/>
    <property type="match status" value="2"/>
</dbReference>
<keyword evidence="17" id="KW-1185">Reference proteome</keyword>
<evidence type="ECO:0000256" key="6">
    <source>
        <dbReference type="ARBA" id="ARBA00022989"/>
    </source>
</evidence>
<evidence type="ECO:0000256" key="10">
    <source>
        <dbReference type="ARBA" id="ARBA00023170"/>
    </source>
</evidence>
<keyword evidence="6 14" id="KW-1133">Transmembrane helix</keyword>
<accession>A0AAW0HER8</accession>
<feature type="non-terminal residue" evidence="16">
    <location>
        <position position="1"/>
    </location>
</feature>
<keyword evidence="2" id="KW-1003">Cell membrane</keyword>
<dbReference type="CDD" id="cd15914">
    <property type="entry name" value="7tmA_OR6N-like"/>
    <property type="match status" value="2"/>
</dbReference>
<evidence type="ECO:0000256" key="5">
    <source>
        <dbReference type="ARBA" id="ARBA00022725"/>
    </source>
</evidence>